<dbReference type="AlphaFoldDB" id="A0A1U9NNX4"/>
<dbReference type="Proteomes" id="UP000189674">
    <property type="component" value="Chromosome"/>
</dbReference>
<dbReference type="InterPro" id="IPR030489">
    <property type="entry name" value="TR_Rrf2-type_CS"/>
</dbReference>
<dbReference type="Gene3D" id="1.10.10.10">
    <property type="entry name" value="Winged helix-like DNA-binding domain superfamily/Winged helix DNA-binding domain"/>
    <property type="match status" value="1"/>
</dbReference>
<dbReference type="InterPro" id="IPR000944">
    <property type="entry name" value="Tscrpt_reg_Rrf2"/>
</dbReference>
<dbReference type="STRING" id="1936003.STSP2_02792"/>
<evidence type="ECO:0000313" key="2">
    <source>
        <dbReference type="EMBL" id="AQT69599.1"/>
    </source>
</evidence>
<keyword evidence="3" id="KW-1185">Reference proteome</keyword>
<dbReference type="EMBL" id="CP019791">
    <property type="protein sequence ID" value="AQT69599.1"/>
    <property type="molecule type" value="Genomic_DNA"/>
</dbReference>
<dbReference type="InterPro" id="IPR036390">
    <property type="entry name" value="WH_DNA-bd_sf"/>
</dbReference>
<gene>
    <name evidence="2" type="primary">cymR</name>
    <name evidence="2" type="ORF">STSP2_02792</name>
</gene>
<dbReference type="GO" id="GO:0003677">
    <property type="term" value="F:DNA binding"/>
    <property type="evidence" value="ECO:0007669"/>
    <property type="project" value="UniProtKB-KW"/>
</dbReference>
<keyword evidence="1" id="KW-0238">DNA-binding</keyword>
<name>A0A1U9NNX4_9BACT</name>
<dbReference type="RefSeq" id="WP_146663269.1">
    <property type="nucleotide sequence ID" value="NZ_CP019791.1"/>
</dbReference>
<reference evidence="3" key="1">
    <citation type="submission" date="2017-02" db="EMBL/GenBank/DDBJ databases">
        <title>Comparative genomics and description of representatives of a novel lineage of planctomycetes thriving in anoxic sediments.</title>
        <authorList>
            <person name="Spring S."/>
            <person name="Bunk B."/>
            <person name="Sproer C."/>
        </authorList>
    </citation>
    <scope>NUCLEOTIDE SEQUENCE [LARGE SCALE GENOMIC DNA]</scope>
    <source>
        <strain evidence="3">ST-NAGAB-D1</strain>
    </source>
</reference>
<dbReference type="GO" id="GO:0005829">
    <property type="term" value="C:cytosol"/>
    <property type="evidence" value="ECO:0007669"/>
    <property type="project" value="TreeGrafter"/>
</dbReference>
<dbReference type="InterPro" id="IPR036388">
    <property type="entry name" value="WH-like_DNA-bd_sf"/>
</dbReference>
<organism evidence="2 3">
    <name type="scientific">Anaerohalosphaera lusitana</name>
    <dbReference type="NCBI Taxonomy" id="1936003"/>
    <lineage>
        <taxon>Bacteria</taxon>
        <taxon>Pseudomonadati</taxon>
        <taxon>Planctomycetota</taxon>
        <taxon>Phycisphaerae</taxon>
        <taxon>Sedimentisphaerales</taxon>
        <taxon>Anaerohalosphaeraceae</taxon>
        <taxon>Anaerohalosphaera</taxon>
    </lineage>
</organism>
<dbReference type="SUPFAM" id="SSF46785">
    <property type="entry name" value="Winged helix' DNA-binding domain"/>
    <property type="match status" value="1"/>
</dbReference>
<dbReference type="Pfam" id="PF02082">
    <property type="entry name" value="Rrf2"/>
    <property type="match status" value="1"/>
</dbReference>
<protein>
    <submittedName>
        <fullName evidence="2">Cysteine metabolism repressor</fullName>
    </submittedName>
</protein>
<dbReference type="GO" id="GO:0003700">
    <property type="term" value="F:DNA-binding transcription factor activity"/>
    <property type="evidence" value="ECO:0007669"/>
    <property type="project" value="TreeGrafter"/>
</dbReference>
<evidence type="ECO:0000256" key="1">
    <source>
        <dbReference type="ARBA" id="ARBA00023125"/>
    </source>
</evidence>
<evidence type="ECO:0000313" key="3">
    <source>
        <dbReference type="Proteomes" id="UP000189674"/>
    </source>
</evidence>
<dbReference type="OrthoDB" id="270199at2"/>
<dbReference type="PANTHER" id="PTHR33221">
    <property type="entry name" value="WINGED HELIX-TURN-HELIX TRANSCRIPTIONAL REGULATOR, RRF2 FAMILY"/>
    <property type="match status" value="1"/>
</dbReference>
<sequence>MKLSTRSRYGLRALLDLAKHVDEGPLQIKSIADREDISSKYLEQLMAILKSAGLVRSVRGPKGGYMLAKKPEEIRLSDVFVTLEGPMTPVECVEHTDYCSRCTDCITRQVWIEIHQAIMTVLESTTLQDLVDRAKSKKKLDFQI</sequence>
<dbReference type="FunFam" id="1.10.10.10:FF:000735">
    <property type="entry name" value="Rrf2 family transcriptional regulator"/>
    <property type="match status" value="1"/>
</dbReference>
<proteinExistence type="predicted"/>
<dbReference type="NCBIfam" id="TIGR00738">
    <property type="entry name" value="rrf2_super"/>
    <property type="match status" value="1"/>
</dbReference>
<accession>A0A1U9NNX4</accession>
<dbReference type="PROSITE" id="PS01332">
    <property type="entry name" value="HTH_RRF2_1"/>
    <property type="match status" value="1"/>
</dbReference>
<dbReference type="PANTHER" id="PTHR33221:SF5">
    <property type="entry name" value="HTH-TYPE TRANSCRIPTIONAL REGULATOR ISCR"/>
    <property type="match status" value="1"/>
</dbReference>
<dbReference type="KEGG" id="alus:STSP2_02792"/>
<dbReference type="PROSITE" id="PS51197">
    <property type="entry name" value="HTH_RRF2_2"/>
    <property type="match status" value="1"/>
</dbReference>